<dbReference type="PROSITE" id="PS50943">
    <property type="entry name" value="HTH_CROC1"/>
    <property type="match status" value="1"/>
</dbReference>
<proteinExistence type="predicted"/>
<evidence type="ECO:0000256" key="1">
    <source>
        <dbReference type="ARBA" id="ARBA00023125"/>
    </source>
</evidence>
<dbReference type="EMBL" id="RCYR01000006">
    <property type="protein sequence ID" value="RYS80876.1"/>
    <property type="molecule type" value="Genomic_DNA"/>
</dbReference>
<comment type="caution">
    <text evidence="2">The sequence shown here is derived from an EMBL/GenBank/DDBJ whole genome shotgun (WGS) entry which is preliminary data.</text>
</comment>
<keyword evidence="1" id="KW-0238">DNA-binding</keyword>
<dbReference type="AlphaFoldDB" id="A0A414U3X9"/>
<evidence type="ECO:0000313" key="3">
    <source>
        <dbReference type="Proteomes" id="UP000292665"/>
    </source>
</evidence>
<dbReference type="PANTHER" id="PTHR46558">
    <property type="entry name" value="TRACRIPTIONAL REGULATORY PROTEIN-RELATED-RELATED"/>
    <property type="match status" value="1"/>
</dbReference>
<name>A0A414U3X9_9FIRM</name>
<reference evidence="2 3" key="1">
    <citation type="journal article" date="2019" name="Science, e1252229">
        <title>Invertible promoters mediate bacterial phase variation, antibiotic resistance, and host adaptation in the gut.</title>
        <authorList>
            <person name="Jiang X."/>
            <person name="Hall A.B."/>
            <person name="Arthur T.D."/>
            <person name="Plichta D.R."/>
            <person name="Covington C.T."/>
            <person name="Poyet M."/>
            <person name="Crothers J."/>
            <person name="Moses P.L."/>
            <person name="Tolonen A.C."/>
            <person name="Vlamakis H."/>
            <person name="Alm E.J."/>
            <person name="Xavier R.J."/>
        </authorList>
    </citation>
    <scope>NUCLEOTIDE SEQUENCE [LARGE SCALE GENOMIC DNA]</scope>
    <source>
        <strain evidence="3">aa_0143</strain>
    </source>
</reference>
<protein>
    <submittedName>
        <fullName evidence="2">XRE family transcriptional regulator</fullName>
    </submittedName>
</protein>
<dbReference type="PANTHER" id="PTHR46558:SF15">
    <property type="entry name" value="HELIX-TURN-HELIX DOMAIN PROTEIN"/>
    <property type="match status" value="1"/>
</dbReference>
<dbReference type="InterPro" id="IPR001387">
    <property type="entry name" value="Cro/C1-type_HTH"/>
</dbReference>
<accession>A0A414U3X9</accession>
<evidence type="ECO:0000313" key="2">
    <source>
        <dbReference type="EMBL" id="RYS80876.1"/>
    </source>
</evidence>
<dbReference type="GeneID" id="97329481"/>
<organism evidence="2 3">
    <name type="scientific">[Ruminococcus] torques</name>
    <dbReference type="NCBI Taxonomy" id="33039"/>
    <lineage>
        <taxon>Bacteria</taxon>
        <taxon>Bacillati</taxon>
        <taxon>Bacillota</taxon>
        <taxon>Clostridia</taxon>
        <taxon>Lachnospirales</taxon>
        <taxon>Lachnospiraceae</taxon>
        <taxon>Mediterraneibacter</taxon>
    </lineage>
</organism>
<dbReference type="RefSeq" id="WP_004845245.1">
    <property type="nucleotide sequence ID" value="NZ_AP028249.1"/>
</dbReference>
<dbReference type="Pfam" id="PF01381">
    <property type="entry name" value="HTH_3"/>
    <property type="match status" value="1"/>
</dbReference>
<dbReference type="CDD" id="cd00093">
    <property type="entry name" value="HTH_XRE"/>
    <property type="match status" value="1"/>
</dbReference>
<dbReference type="SMART" id="SM00530">
    <property type="entry name" value="HTH_XRE"/>
    <property type="match status" value="1"/>
</dbReference>
<dbReference type="InterPro" id="IPR010982">
    <property type="entry name" value="Lambda_DNA-bd_dom_sf"/>
</dbReference>
<dbReference type="Proteomes" id="UP000292665">
    <property type="component" value="Unassembled WGS sequence"/>
</dbReference>
<dbReference type="SUPFAM" id="SSF47413">
    <property type="entry name" value="lambda repressor-like DNA-binding domains"/>
    <property type="match status" value="1"/>
</dbReference>
<gene>
    <name evidence="2" type="ORF">EAI93_05055</name>
</gene>
<sequence>MNIGEQINNLRKQHGLSQDDFANLFNVSRQTISNWENGKSYPDLEMIIKVSDYFKISIDELLKNDVQTVKKIDNEKKAKKKYLILLLVLCFLGTVIIWGLYSKYQDSIEVDFTMEKHETYKSNETKEPSMNIANGYFSVPKDEKLDIQVKGTVDNGKLHITIADKDNKIYYQLDGQELNDLQTLYFEKGSYIIQIVADDYTEDIISLNYNVKIEN</sequence>
<dbReference type="GO" id="GO:0003677">
    <property type="term" value="F:DNA binding"/>
    <property type="evidence" value="ECO:0007669"/>
    <property type="project" value="UniProtKB-KW"/>
</dbReference>
<dbReference type="Gene3D" id="1.10.260.40">
    <property type="entry name" value="lambda repressor-like DNA-binding domains"/>
    <property type="match status" value="1"/>
</dbReference>